<dbReference type="CDD" id="cd06171">
    <property type="entry name" value="Sigma70_r4"/>
    <property type="match status" value="1"/>
</dbReference>
<feature type="domain" description="RNA polymerase sigma factor 70 region 4 type 2" evidence="6">
    <location>
        <begin position="131"/>
        <end position="184"/>
    </location>
</feature>
<dbReference type="GO" id="GO:0006352">
    <property type="term" value="P:DNA-templated transcription initiation"/>
    <property type="evidence" value="ECO:0007669"/>
    <property type="project" value="InterPro"/>
</dbReference>
<evidence type="ECO:0000259" key="5">
    <source>
        <dbReference type="Pfam" id="PF04542"/>
    </source>
</evidence>
<evidence type="ECO:0000256" key="2">
    <source>
        <dbReference type="ARBA" id="ARBA00023015"/>
    </source>
</evidence>
<protein>
    <submittedName>
        <fullName evidence="7">ECF RNA polymerase sigma factor SigW</fullName>
    </submittedName>
</protein>
<accession>A0A645CER4</accession>
<gene>
    <name evidence="7" type="primary">sigW_78</name>
    <name evidence="7" type="ORF">SDC9_122390</name>
</gene>
<dbReference type="InterPro" id="IPR014327">
    <property type="entry name" value="RNA_pol_sigma70_bacteroid"/>
</dbReference>
<dbReference type="PANTHER" id="PTHR43133">
    <property type="entry name" value="RNA POLYMERASE ECF-TYPE SIGMA FACTO"/>
    <property type="match status" value="1"/>
</dbReference>
<keyword evidence="2" id="KW-0805">Transcription regulation</keyword>
<keyword evidence="4" id="KW-0804">Transcription</keyword>
<reference evidence="7" key="1">
    <citation type="submission" date="2019-08" db="EMBL/GenBank/DDBJ databases">
        <authorList>
            <person name="Kucharzyk K."/>
            <person name="Murdoch R.W."/>
            <person name="Higgins S."/>
            <person name="Loffler F."/>
        </authorList>
    </citation>
    <scope>NUCLEOTIDE SEQUENCE</scope>
</reference>
<dbReference type="NCBIfam" id="TIGR02937">
    <property type="entry name" value="sigma70-ECF"/>
    <property type="match status" value="1"/>
</dbReference>
<comment type="caution">
    <text evidence="7">The sequence shown here is derived from an EMBL/GenBank/DDBJ whole genome shotgun (WGS) entry which is preliminary data.</text>
</comment>
<dbReference type="InterPro" id="IPR013325">
    <property type="entry name" value="RNA_pol_sigma_r2"/>
</dbReference>
<dbReference type="InterPro" id="IPR013249">
    <property type="entry name" value="RNA_pol_sigma70_r4_t2"/>
</dbReference>
<dbReference type="GO" id="GO:0003677">
    <property type="term" value="F:DNA binding"/>
    <property type="evidence" value="ECO:0007669"/>
    <property type="project" value="InterPro"/>
</dbReference>
<dbReference type="Gene3D" id="1.10.10.10">
    <property type="entry name" value="Winged helix-like DNA-binding domain superfamily/Winged helix DNA-binding domain"/>
    <property type="match status" value="1"/>
</dbReference>
<dbReference type="SUPFAM" id="SSF88659">
    <property type="entry name" value="Sigma3 and sigma4 domains of RNA polymerase sigma factors"/>
    <property type="match status" value="1"/>
</dbReference>
<dbReference type="AlphaFoldDB" id="A0A645CER4"/>
<name>A0A645CER4_9ZZZZ</name>
<feature type="domain" description="RNA polymerase sigma-70 region 2" evidence="5">
    <location>
        <begin position="31"/>
        <end position="97"/>
    </location>
</feature>
<evidence type="ECO:0000313" key="7">
    <source>
        <dbReference type="EMBL" id="MPM75398.1"/>
    </source>
</evidence>
<dbReference type="Gene3D" id="1.10.1740.10">
    <property type="match status" value="1"/>
</dbReference>
<proteinExistence type="inferred from homology"/>
<dbReference type="InterPro" id="IPR039425">
    <property type="entry name" value="RNA_pol_sigma-70-like"/>
</dbReference>
<dbReference type="InterPro" id="IPR014284">
    <property type="entry name" value="RNA_pol_sigma-70_dom"/>
</dbReference>
<dbReference type="InterPro" id="IPR007627">
    <property type="entry name" value="RNA_pol_sigma70_r2"/>
</dbReference>
<dbReference type="Pfam" id="PF04542">
    <property type="entry name" value="Sigma70_r2"/>
    <property type="match status" value="1"/>
</dbReference>
<sequence>MQTQRRFYDNLNSKELLKAIAEGNEDAYSSLFTMFYSQLFSYACRIMNDSDEAEECVQSTFCHIWDIHGKLEIRDSLKSYLFRSVYNNCVTRLRQRKALAKYEESGQLDLYFTRVVQNPQAEMRLIDSETRREILRTIASLPERCREIFVKCKIEGRSYAEVAENMDISVKTVENQMTIAYKKLREKLNWLLLMYL</sequence>
<dbReference type="SUPFAM" id="SSF88946">
    <property type="entry name" value="Sigma2 domain of RNA polymerase sigma factors"/>
    <property type="match status" value="1"/>
</dbReference>
<evidence type="ECO:0000259" key="6">
    <source>
        <dbReference type="Pfam" id="PF08281"/>
    </source>
</evidence>
<dbReference type="NCBIfam" id="TIGR02985">
    <property type="entry name" value="Sig70_bacteroi1"/>
    <property type="match status" value="1"/>
</dbReference>
<evidence type="ECO:0000256" key="4">
    <source>
        <dbReference type="ARBA" id="ARBA00023163"/>
    </source>
</evidence>
<dbReference type="InterPro" id="IPR036388">
    <property type="entry name" value="WH-like_DNA-bd_sf"/>
</dbReference>
<dbReference type="Pfam" id="PF08281">
    <property type="entry name" value="Sigma70_r4_2"/>
    <property type="match status" value="1"/>
</dbReference>
<evidence type="ECO:0000256" key="1">
    <source>
        <dbReference type="ARBA" id="ARBA00010641"/>
    </source>
</evidence>
<dbReference type="InterPro" id="IPR013324">
    <property type="entry name" value="RNA_pol_sigma_r3/r4-like"/>
</dbReference>
<dbReference type="PANTHER" id="PTHR43133:SF46">
    <property type="entry name" value="RNA POLYMERASE SIGMA-70 FACTOR ECF SUBFAMILY"/>
    <property type="match status" value="1"/>
</dbReference>
<dbReference type="GO" id="GO:0016987">
    <property type="term" value="F:sigma factor activity"/>
    <property type="evidence" value="ECO:0007669"/>
    <property type="project" value="UniProtKB-KW"/>
</dbReference>
<organism evidence="7">
    <name type="scientific">bioreactor metagenome</name>
    <dbReference type="NCBI Taxonomy" id="1076179"/>
    <lineage>
        <taxon>unclassified sequences</taxon>
        <taxon>metagenomes</taxon>
        <taxon>ecological metagenomes</taxon>
    </lineage>
</organism>
<keyword evidence="3" id="KW-0731">Sigma factor</keyword>
<comment type="similarity">
    <text evidence="1">Belongs to the sigma-70 factor family. ECF subfamily.</text>
</comment>
<dbReference type="EMBL" id="VSSQ01026601">
    <property type="protein sequence ID" value="MPM75398.1"/>
    <property type="molecule type" value="Genomic_DNA"/>
</dbReference>
<evidence type="ECO:0000256" key="3">
    <source>
        <dbReference type="ARBA" id="ARBA00023082"/>
    </source>
</evidence>